<dbReference type="EMBL" id="CP002542">
    <property type="protein sequence ID" value="AEA44698.1"/>
    <property type="molecule type" value="Genomic_DNA"/>
</dbReference>
<feature type="domain" description="Response regulatory" evidence="7">
    <location>
        <begin position="8"/>
        <end position="124"/>
    </location>
</feature>
<dbReference type="SUPFAM" id="SSF46894">
    <property type="entry name" value="C-terminal effector domain of the bipartite response regulators"/>
    <property type="match status" value="1"/>
</dbReference>
<evidence type="ECO:0000313" key="8">
    <source>
        <dbReference type="EMBL" id="AEA44698.1"/>
    </source>
</evidence>
<feature type="modified residue" description="4-aspartylphosphate" evidence="5">
    <location>
        <position position="59"/>
    </location>
</feature>
<dbReference type="OrthoDB" id="9797341at2"/>
<keyword evidence="3" id="KW-0238">DNA-binding</keyword>
<evidence type="ECO:0000313" key="9">
    <source>
        <dbReference type="Proteomes" id="UP000007463"/>
    </source>
</evidence>
<dbReference type="GO" id="GO:0006355">
    <property type="term" value="P:regulation of DNA-templated transcription"/>
    <property type="evidence" value="ECO:0007669"/>
    <property type="project" value="InterPro"/>
</dbReference>
<dbReference type="InterPro" id="IPR011006">
    <property type="entry name" value="CheY-like_superfamily"/>
</dbReference>
<evidence type="ECO:0000256" key="4">
    <source>
        <dbReference type="ARBA" id="ARBA00023163"/>
    </source>
</evidence>
<dbReference type="Proteomes" id="UP000007463">
    <property type="component" value="Chromosome"/>
</dbReference>
<dbReference type="Pfam" id="PF00196">
    <property type="entry name" value="GerE"/>
    <property type="match status" value="1"/>
</dbReference>
<dbReference type="InterPro" id="IPR058245">
    <property type="entry name" value="NreC/VraR/RcsB-like_REC"/>
</dbReference>
<name>F2IG63_FLUTR</name>
<keyword evidence="4" id="KW-0804">Transcription</keyword>
<dbReference type="GO" id="GO:0003677">
    <property type="term" value="F:DNA binding"/>
    <property type="evidence" value="ECO:0007669"/>
    <property type="project" value="UniProtKB-KW"/>
</dbReference>
<reference evidence="9" key="2">
    <citation type="submission" date="2011-02" db="EMBL/GenBank/DDBJ databases">
        <title>The complete genome of Fluviicola taffensis DSM 16823.</title>
        <authorList>
            <consortium name="US DOE Joint Genome Institute (JGI-PGF)"/>
            <person name="Lucas S."/>
            <person name="Copeland A."/>
            <person name="Lapidus A."/>
            <person name="Bruce D."/>
            <person name="Goodwin L."/>
            <person name="Pitluck S."/>
            <person name="Kyrpides N."/>
            <person name="Mavromatis K."/>
            <person name="Ivanova N."/>
            <person name="Mikhailova N."/>
            <person name="Pagani I."/>
            <person name="Chertkov O."/>
            <person name="Detter J.C."/>
            <person name="Han C."/>
            <person name="Tapia R."/>
            <person name="Land M."/>
            <person name="Hauser L."/>
            <person name="Markowitz V."/>
            <person name="Cheng J.-F."/>
            <person name="Hugenholtz P."/>
            <person name="Woyke T."/>
            <person name="Wu D."/>
            <person name="Tindall B."/>
            <person name="Pomrenke H.G."/>
            <person name="Brambilla E."/>
            <person name="Klenk H.-P."/>
            <person name="Eisen J.A."/>
        </authorList>
    </citation>
    <scope>NUCLEOTIDE SEQUENCE [LARGE SCALE GENOMIC DNA]</scope>
    <source>
        <strain evidence="9">DSM 16823 / RW262 / RW262</strain>
    </source>
</reference>
<accession>F2IG63</accession>
<dbReference type="HOGENOM" id="CLU_000445_90_1_10"/>
<organism evidence="8 9">
    <name type="scientific">Fluviicola taffensis (strain DSM 16823 / NCIMB 13979 / RW262)</name>
    <dbReference type="NCBI Taxonomy" id="755732"/>
    <lineage>
        <taxon>Bacteria</taxon>
        <taxon>Pseudomonadati</taxon>
        <taxon>Bacteroidota</taxon>
        <taxon>Flavobacteriia</taxon>
        <taxon>Flavobacteriales</taxon>
        <taxon>Crocinitomicaceae</taxon>
        <taxon>Fluviicola</taxon>
    </lineage>
</organism>
<dbReference type="SUPFAM" id="SSF52172">
    <property type="entry name" value="CheY-like"/>
    <property type="match status" value="1"/>
</dbReference>
<gene>
    <name evidence="8" type="ordered locus">Fluta_2717</name>
</gene>
<evidence type="ECO:0000256" key="1">
    <source>
        <dbReference type="ARBA" id="ARBA00022553"/>
    </source>
</evidence>
<keyword evidence="9" id="KW-1185">Reference proteome</keyword>
<protein>
    <submittedName>
        <fullName evidence="8">Two component transcriptional regulator, LuxR family</fullName>
    </submittedName>
</protein>
<feature type="domain" description="HTH luxR-type" evidence="6">
    <location>
        <begin position="148"/>
        <end position="213"/>
    </location>
</feature>
<dbReference type="InterPro" id="IPR001789">
    <property type="entry name" value="Sig_transdc_resp-reg_receiver"/>
</dbReference>
<keyword evidence="2" id="KW-0805">Transcription regulation</keyword>
<dbReference type="CDD" id="cd06170">
    <property type="entry name" value="LuxR_C_like"/>
    <property type="match status" value="1"/>
</dbReference>
<evidence type="ECO:0000256" key="3">
    <source>
        <dbReference type="ARBA" id="ARBA00023125"/>
    </source>
</evidence>
<evidence type="ECO:0000256" key="5">
    <source>
        <dbReference type="PROSITE-ProRule" id="PRU00169"/>
    </source>
</evidence>
<dbReference type="eggNOG" id="COG2197">
    <property type="taxonomic scope" value="Bacteria"/>
</dbReference>
<dbReference type="PROSITE" id="PS50043">
    <property type="entry name" value="HTH_LUXR_2"/>
    <property type="match status" value="1"/>
</dbReference>
<evidence type="ECO:0000259" key="6">
    <source>
        <dbReference type="PROSITE" id="PS50043"/>
    </source>
</evidence>
<dbReference type="PANTHER" id="PTHR43214">
    <property type="entry name" value="TWO-COMPONENT RESPONSE REGULATOR"/>
    <property type="match status" value="1"/>
</dbReference>
<evidence type="ECO:0000256" key="2">
    <source>
        <dbReference type="ARBA" id="ARBA00023015"/>
    </source>
</evidence>
<dbReference type="KEGG" id="fte:Fluta_2717"/>
<dbReference type="InterPro" id="IPR000792">
    <property type="entry name" value="Tscrpt_reg_LuxR_C"/>
</dbReference>
<dbReference type="AlphaFoldDB" id="F2IG63"/>
<dbReference type="Gene3D" id="3.40.50.2300">
    <property type="match status" value="1"/>
</dbReference>
<dbReference type="CDD" id="cd17535">
    <property type="entry name" value="REC_NarL-like"/>
    <property type="match status" value="1"/>
</dbReference>
<dbReference type="STRING" id="755732.Fluta_2717"/>
<dbReference type="Pfam" id="PF00072">
    <property type="entry name" value="Response_reg"/>
    <property type="match status" value="1"/>
</dbReference>
<proteinExistence type="predicted"/>
<dbReference type="PRINTS" id="PR00038">
    <property type="entry name" value="HTHLUXR"/>
</dbReference>
<dbReference type="RefSeq" id="WP_013687467.1">
    <property type="nucleotide sequence ID" value="NC_015321.1"/>
</dbReference>
<dbReference type="PROSITE" id="PS50110">
    <property type="entry name" value="RESPONSE_REGULATORY"/>
    <property type="match status" value="1"/>
</dbReference>
<evidence type="ECO:0000259" key="7">
    <source>
        <dbReference type="PROSITE" id="PS50110"/>
    </source>
</evidence>
<dbReference type="InterPro" id="IPR016032">
    <property type="entry name" value="Sig_transdc_resp-reg_C-effctor"/>
</dbReference>
<dbReference type="GO" id="GO:0000160">
    <property type="term" value="P:phosphorelay signal transduction system"/>
    <property type="evidence" value="ECO:0007669"/>
    <property type="project" value="InterPro"/>
</dbReference>
<dbReference type="PANTHER" id="PTHR43214:SF41">
    <property type="entry name" value="NITRATE_NITRITE RESPONSE REGULATOR PROTEIN NARP"/>
    <property type="match status" value="1"/>
</dbReference>
<sequence>MNSEVKIKLLIVDDHQMIIDGIKSLLRKEKQFEFIAEANSGEEALELLQNHRPDILITDISMPGMSGNELIKALKSADPEMKILVVSMHNDPEIIADIVMLEAEGYILKNTGRKELTAALEKIADGSTFYSEEVLLSLMKRQKKEFRKDLEVAQLSNREIEIIRLIALEYSNEKIAEELFISKRTVETHRKNINQKTNIKTVVGLIKFAIRNELVSI</sequence>
<dbReference type="InterPro" id="IPR039420">
    <property type="entry name" value="WalR-like"/>
</dbReference>
<dbReference type="SMART" id="SM00421">
    <property type="entry name" value="HTH_LUXR"/>
    <property type="match status" value="1"/>
</dbReference>
<dbReference type="SMART" id="SM00448">
    <property type="entry name" value="REC"/>
    <property type="match status" value="1"/>
</dbReference>
<reference evidence="8 9" key="1">
    <citation type="journal article" date="2011" name="Stand. Genomic Sci.">
        <title>Complete genome sequence of the gliding freshwater bacterium Fluviicola taffensis type strain (RW262).</title>
        <authorList>
            <person name="Woyke T."/>
            <person name="Chertkov O."/>
            <person name="Lapidus A."/>
            <person name="Nolan M."/>
            <person name="Lucas S."/>
            <person name="Del Rio T.G."/>
            <person name="Tice H."/>
            <person name="Cheng J.F."/>
            <person name="Tapia R."/>
            <person name="Han C."/>
            <person name="Goodwin L."/>
            <person name="Pitluck S."/>
            <person name="Liolios K."/>
            <person name="Pagani I."/>
            <person name="Ivanova N."/>
            <person name="Huntemann M."/>
            <person name="Mavromatis K."/>
            <person name="Mikhailova N."/>
            <person name="Pati A."/>
            <person name="Chen A."/>
            <person name="Palaniappan K."/>
            <person name="Land M."/>
            <person name="Hauser L."/>
            <person name="Brambilla E.M."/>
            <person name="Rohde M."/>
            <person name="Mwirichia R."/>
            <person name="Sikorski J."/>
            <person name="Tindall B.J."/>
            <person name="Goker M."/>
            <person name="Bristow J."/>
            <person name="Eisen J.A."/>
            <person name="Markowitz V."/>
            <person name="Hugenholtz P."/>
            <person name="Klenk H.P."/>
            <person name="Kyrpides N.C."/>
        </authorList>
    </citation>
    <scope>NUCLEOTIDE SEQUENCE [LARGE SCALE GENOMIC DNA]</scope>
    <source>
        <strain evidence="9">DSM 16823 / RW262 / RW262</strain>
    </source>
</reference>
<keyword evidence="1 5" id="KW-0597">Phosphoprotein</keyword>